<feature type="compositionally biased region" description="Polar residues" evidence="1">
    <location>
        <begin position="485"/>
        <end position="499"/>
    </location>
</feature>
<dbReference type="PROSITE" id="PS50275">
    <property type="entry name" value="SAC"/>
    <property type="match status" value="1"/>
</dbReference>
<dbReference type="Proteomes" id="UP000816034">
    <property type="component" value="Unassembled WGS sequence"/>
</dbReference>
<dbReference type="PANTHER" id="PTHR45662:SF2">
    <property type="entry name" value="PHOSPHATIDYLINOSITOL-3-PHOSPHATASE SAC1"/>
    <property type="match status" value="1"/>
</dbReference>
<keyword evidence="2" id="KW-0812">Transmembrane</keyword>
<dbReference type="GO" id="GO:0046856">
    <property type="term" value="P:phosphatidylinositol dephosphorylation"/>
    <property type="evidence" value="ECO:0007669"/>
    <property type="project" value="TreeGrafter"/>
</dbReference>
<sequence length="676" mass="77772">MRVYDEFELYENSRRFLVVPKVLPNHQKNDASNQQQQSASSTTTAPMRRVLNYENMCLIDRDTQLVSRLSINPSDTQVKDNVFKKMKTMTRIFGVLGIVTLVSGPFLVVILEKEYIGMIQKHKIYRIKKIQFIPFKPSSFKSQTEEMKEKEIQYIEMMNRVIVDDNSFYLSYSLDLTHHLQTTFSTNLGQDMENLGAWRNAHNKYFWNRTMLQSLMTKQMDGFILPVIRGIVEISSCTINGKVFTFGIISRTSTKRAGTRYIMRGADENGYVANFVESEQFVYYDGVLSAFLQIRGSIPLIWTQEANLKYTPEIKFLTDKQKQQLAFDRHFQYVLREYQNNVTAVNLCKKTGQESRLSELYTSYVKSVPGVTYIHFDFHNECKNHDTTKLFTVFLPSIKDSLRNIKYFSVKLEDSKEEGTWLPDDGKAFSFLGRTVSTPLLSAPWDDEISATTSTSGFDDDFTAQFPNNGNSGKPNNPSLLDFGESSSFPTQQLPQPHLTSSISTPQVNMVSVDDPFADVLNSKSVEMDVKVFEMQNGVFRVNCIDCCDRTNYIETFIAKYVMMEQLYRMGITKSREDRMENYPDFEQVFRQFWVNNGDRVSILYSGTEALKFQKSAQGLLNDGVNSVKRYFLNNFKDAERQKAINLVLGLVDVNSAEEQEENNSPANIVQDLLIF</sequence>
<comment type="caution">
    <text evidence="4">The sequence shown here is derived from an EMBL/GenBank/DDBJ whole genome shotgun (WGS) entry which is preliminary data.</text>
</comment>
<accession>A0AA88GUF3</accession>
<name>A0AA88GUF3_NAELO</name>
<evidence type="ECO:0000256" key="2">
    <source>
        <dbReference type="SAM" id="Phobius"/>
    </source>
</evidence>
<dbReference type="PANTHER" id="PTHR45662">
    <property type="entry name" value="PHOSPHATIDYLINOSITIDE PHOSPHATASE SAC1"/>
    <property type="match status" value="1"/>
</dbReference>
<feature type="compositionally biased region" description="Low complexity" evidence="1">
    <location>
        <begin position="460"/>
        <end position="479"/>
    </location>
</feature>
<feature type="domain" description="SAC" evidence="3">
    <location>
        <begin position="159"/>
        <end position="607"/>
    </location>
</feature>
<organism evidence="4 5">
    <name type="scientific">Naegleria lovaniensis</name>
    <name type="common">Amoeba</name>
    <dbReference type="NCBI Taxonomy" id="51637"/>
    <lineage>
        <taxon>Eukaryota</taxon>
        <taxon>Discoba</taxon>
        <taxon>Heterolobosea</taxon>
        <taxon>Tetramitia</taxon>
        <taxon>Eutetramitia</taxon>
        <taxon>Vahlkampfiidae</taxon>
        <taxon>Naegleria</taxon>
    </lineage>
</organism>
<evidence type="ECO:0000256" key="1">
    <source>
        <dbReference type="SAM" id="MobiDB-lite"/>
    </source>
</evidence>
<dbReference type="GO" id="GO:0043812">
    <property type="term" value="F:phosphatidylinositol-4-phosphate phosphatase activity"/>
    <property type="evidence" value="ECO:0007669"/>
    <property type="project" value="TreeGrafter"/>
</dbReference>
<keyword evidence="2" id="KW-1133">Transmembrane helix</keyword>
<feature type="region of interest" description="Disordered" evidence="1">
    <location>
        <begin position="460"/>
        <end position="499"/>
    </location>
</feature>
<dbReference type="EMBL" id="PYSW02000008">
    <property type="protein sequence ID" value="KAG2389075.1"/>
    <property type="molecule type" value="Genomic_DNA"/>
</dbReference>
<gene>
    <name evidence="4" type="ORF">C9374_014475</name>
</gene>
<dbReference type="Pfam" id="PF02383">
    <property type="entry name" value="Syja_N"/>
    <property type="match status" value="1"/>
</dbReference>
<evidence type="ECO:0000259" key="3">
    <source>
        <dbReference type="PROSITE" id="PS50275"/>
    </source>
</evidence>
<reference evidence="4 5" key="1">
    <citation type="journal article" date="2018" name="BMC Genomics">
        <title>The genome of Naegleria lovaniensis, the basis for a comparative approach to unravel pathogenicity factors of the human pathogenic amoeba N. fowleri.</title>
        <authorList>
            <person name="Liechti N."/>
            <person name="Schurch N."/>
            <person name="Bruggmann R."/>
            <person name="Wittwer M."/>
        </authorList>
    </citation>
    <scope>NUCLEOTIDE SEQUENCE [LARGE SCALE GENOMIC DNA]</scope>
    <source>
        <strain evidence="4 5">ATCC 30569</strain>
    </source>
</reference>
<keyword evidence="2" id="KW-0472">Membrane</keyword>
<dbReference type="RefSeq" id="XP_044553067.1">
    <property type="nucleotide sequence ID" value="XM_044690466.1"/>
</dbReference>
<evidence type="ECO:0000313" key="5">
    <source>
        <dbReference type="Proteomes" id="UP000816034"/>
    </source>
</evidence>
<proteinExistence type="predicted"/>
<keyword evidence="5" id="KW-1185">Reference proteome</keyword>
<evidence type="ECO:0000313" key="4">
    <source>
        <dbReference type="EMBL" id="KAG2389075.1"/>
    </source>
</evidence>
<dbReference type="AlphaFoldDB" id="A0AA88GUF3"/>
<feature type="transmembrane region" description="Helical" evidence="2">
    <location>
        <begin position="92"/>
        <end position="111"/>
    </location>
</feature>
<dbReference type="GO" id="GO:0005783">
    <property type="term" value="C:endoplasmic reticulum"/>
    <property type="evidence" value="ECO:0007669"/>
    <property type="project" value="TreeGrafter"/>
</dbReference>
<dbReference type="GeneID" id="68106928"/>
<dbReference type="InterPro" id="IPR002013">
    <property type="entry name" value="SAC_dom"/>
</dbReference>
<protein>
    <recommendedName>
        <fullName evidence="3">SAC domain-containing protein</fullName>
    </recommendedName>
</protein>